<dbReference type="HOGENOM" id="CLU_3017890_0_0_1"/>
<dbReference type="EnsemblPlants" id="KQK94511">
    <property type="protein sequence ID" value="KQK94511"/>
    <property type="gene ID" value="SETIT_027239mg"/>
</dbReference>
<name>K3ZKY3_SETIT</name>
<reference evidence="2" key="1">
    <citation type="journal article" date="2012" name="Nat. Biotechnol.">
        <title>Reference genome sequence of the model plant Setaria.</title>
        <authorList>
            <person name="Bennetzen J.L."/>
            <person name="Schmutz J."/>
            <person name="Wang H."/>
            <person name="Percifield R."/>
            <person name="Hawkins J."/>
            <person name="Pontaroli A.C."/>
            <person name="Estep M."/>
            <person name="Feng L."/>
            <person name="Vaughn J.N."/>
            <person name="Grimwood J."/>
            <person name="Jenkins J."/>
            <person name="Barry K."/>
            <person name="Lindquist E."/>
            <person name="Hellsten U."/>
            <person name="Deshpande S."/>
            <person name="Wang X."/>
            <person name="Wu X."/>
            <person name="Mitros T."/>
            <person name="Triplett J."/>
            <person name="Yang X."/>
            <person name="Ye C.Y."/>
            <person name="Mauro-Herrera M."/>
            <person name="Wang L."/>
            <person name="Li P."/>
            <person name="Sharma M."/>
            <person name="Sharma R."/>
            <person name="Ronald P.C."/>
            <person name="Panaud O."/>
            <person name="Kellogg E.A."/>
            <person name="Brutnell T.P."/>
            <person name="Doust A.N."/>
            <person name="Tuskan G.A."/>
            <person name="Rokhsar D."/>
            <person name="Devos K.M."/>
        </authorList>
    </citation>
    <scope>NUCLEOTIDE SEQUENCE [LARGE SCALE GENOMIC DNA]</scope>
    <source>
        <strain evidence="2">cv. Yugu1</strain>
    </source>
</reference>
<dbReference type="AlphaFoldDB" id="K3ZKY3"/>
<evidence type="ECO:0000313" key="1">
    <source>
        <dbReference type="EnsemblPlants" id="KQK94511"/>
    </source>
</evidence>
<reference evidence="1" key="2">
    <citation type="submission" date="2018-08" db="UniProtKB">
        <authorList>
            <consortium name="EnsemblPlants"/>
        </authorList>
    </citation>
    <scope>IDENTIFICATION</scope>
    <source>
        <strain evidence="1">Yugu1</strain>
    </source>
</reference>
<dbReference type="InParanoid" id="K3ZKY3"/>
<sequence length="56" mass="6528">MCVSVEFVRVPIPFSFFIQQRAVLCVFEKRSSQTDLLPKEIQGIKRKLVVKEFAKL</sequence>
<organism evidence="1 2">
    <name type="scientific">Setaria italica</name>
    <name type="common">Foxtail millet</name>
    <name type="synonym">Panicum italicum</name>
    <dbReference type="NCBI Taxonomy" id="4555"/>
    <lineage>
        <taxon>Eukaryota</taxon>
        <taxon>Viridiplantae</taxon>
        <taxon>Streptophyta</taxon>
        <taxon>Embryophyta</taxon>
        <taxon>Tracheophyta</taxon>
        <taxon>Spermatophyta</taxon>
        <taxon>Magnoliopsida</taxon>
        <taxon>Liliopsida</taxon>
        <taxon>Poales</taxon>
        <taxon>Poaceae</taxon>
        <taxon>PACMAD clade</taxon>
        <taxon>Panicoideae</taxon>
        <taxon>Panicodae</taxon>
        <taxon>Paniceae</taxon>
        <taxon>Cenchrinae</taxon>
        <taxon>Setaria</taxon>
    </lineage>
</organism>
<protein>
    <submittedName>
        <fullName evidence="1">Uncharacterized protein</fullName>
    </submittedName>
</protein>
<accession>K3ZKY3</accession>
<proteinExistence type="predicted"/>
<dbReference type="Proteomes" id="UP000004995">
    <property type="component" value="Unassembled WGS sequence"/>
</dbReference>
<dbReference type="Gramene" id="KQK94511">
    <property type="protein sequence ID" value="KQK94511"/>
    <property type="gene ID" value="SETIT_027239mg"/>
</dbReference>
<dbReference type="EMBL" id="AGNK02004906">
    <property type="status" value="NOT_ANNOTATED_CDS"/>
    <property type="molecule type" value="Genomic_DNA"/>
</dbReference>
<keyword evidence="2" id="KW-1185">Reference proteome</keyword>
<evidence type="ECO:0000313" key="2">
    <source>
        <dbReference type="Proteomes" id="UP000004995"/>
    </source>
</evidence>